<gene>
    <name evidence="2" type="ORF">ACFSJ3_08975</name>
</gene>
<evidence type="ECO:0000313" key="3">
    <source>
        <dbReference type="Proteomes" id="UP001597380"/>
    </source>
</evidence>
<accession>A0ABW4XNS1</accession>
<evidence type="ECO:0000313" key="2">
    <source>
        <dbReference type="EMBL" id="MFD2096113.1"/>
    </source>
</evidence>
<protein>
    <recommendedName>
        <fullName evidence="4">DUF2884 family protein</fullName>
    </recommendedName>
</protein>
<dbReference type="EMBL" id="JBHUHT010000011">
    <property type="protein sequence ID" value="MFD2096113.1"/>
    <property type="molecule type" value="Genomic_DNA"/>
</dbReference>
<keyword evidence="3" id="KW-1185">Reference proteome</keyword>
<proteinExistence type="predicted"/>
<evidence type="ECO:0008006" key="4">
    <source>
        <dbReference type="Google" id="ProtNLM"/>
    </source>
</evidence>
<feature type="chain" id="PRO_5046361856" description="DUF2884 family protein" evidence="1">
    <location>
        <begin position="24"/>
        <end position="222"/>
    </location>
</feature>
<organism evidence="2 3">
    <name type="scientific">Corallincola platygyrae</name>
    <dbReference type="NCBI Taxonomy" id="1193278"/>
    <lineage>
        <taxon>Bacteria</taxon>
        <taxon>Pseudomonadati</taxon>
        <taxon>Pseudomonadota</taxon>
        <taxon>Gammaproteobacteria</taxon>
        <taxon>Alteromonadales</taxon>
        <taxon>Psychromonadaceae</taxon>
        <taxon>Corallincola</taxon>
    </lineage>
</organism>
<dbReference type="RefSeq" id="WP_345341135.1">
    <property type="nucleotide sequence ID" value="NZ_BAABLI010000017.1"/>
</dbReference>
<reference evidence="3" key="1">
    <citation type="journal article" date="2019" name="Int. J. Syst. Evol. Microbiol.">
        <title>The Global Catalogue of Microorganisms (GCM) 10K type strain sequencing project: providing services to taxonomists for standard genome sequencing and annotation.</title>
        <authorList>
            <consortium name="The Broad Institute Genomics Platform"/>
            <consortium name="The Broad Institute Genome Sequencing Center for Infectious Disease"/>
            <person name="Wu L."/>
            <person name="Ma J."/>
        </authorList>
    </citation>
    <scope>NUCLEOTIDE SEQUENCE [LARGE SCALE GENOMIC DNA]</scope>
    <source>
        <strain evidence="3">CGMCC 1.10992</strain>
    </source>
</reference>
<sequence length="222" mass="24914">MNLFSMATAGVLGTTLAMNSALAGGDDQGLRQLRIDVIQGNISLFTQDKHGARQKHQLTLADACDDVSRTAVLEGYDEATKRRLDKLIKLHSCERDDSYRISFHEIDHPRASRDMQRHYLQVAERMEHLSEHLEAMGERISDHMEQWAEGWEMEFEAMHEHGILYDAMPMPPLPPEALEVPELGEVYTQVIIDLLADGSLTEAQKAKIGEALAAVEPKAEPK</sequence>
<name>A0ABW4XNS1_9GAMM</name>
<feature type="signal peptide" evidence="1">
    <location>
        <begin position="1"/>
        <end position="23"/>
    </location>
</feature>
<dbReference type="Proteomes" id="UP001597380">
    <property type="component" value="Unassembled WGS sequence"/>
</dbReference>
<evidence type="ECO:0000256" key="1">
    <source>
        <dbReference type="SAM" id="SignalP"/>
    </source>
</evidence>
<comment type="caution">
    <text evidence="2">The sequence shown here is derived from an EMBL/GenBank/DDBJ whole genome shotgun (WGS) entry which is preliminary data.</text>
</comment>
<keyword evidence="1" id="KW-0732">Signal</keyword>